<keyword evidence="3 6" id="KW-0560">Oxidoreductase</keyword>
<dbReference type="AlphaFoldDB" id="A0AAW0QFM0"/>
<evidence type="ECO:0000256" key="3">
    <source>
        <dbReference type="ARBA" id="ARBA00023002"/>
    </source>
</evidence>
<keyword evidence="5 6" id="KW-0349">Heme</keyword>
<feature type="chain" id="PRO_5043452207" description="Cytochrome P450" evidence="7">
    <location>
        <begin position="25"/>
        <end position="605"/>
    </location>
</feature>
<feature type="signal peptide" evidence="7">
    <location>
        <begin position="1"/>
        <end position="24"/>
    </location>
</feature>
<dbReference type="InterPro" id="IPR050364">
    <property type="entry name" value="Cytochrome_P450_fung"/>
</dbReference>
<reference evidence="8 9" key="1">
    <citation type="submission" date="2023-01" db="EMBL/GenBank/DDBJ databases">
        <title>Analysis of 21 Apiospora genomes using comparative genomics revels a genus with tremendous synthesis potential of carbohydrate active enzymes and secondary metabolites.</title>
        <authorList>
            <person name="Sorensen T."/>
        </authorList>
    </citation>
    <scope>NUCLEOTIDE SEQUENCE [LARGE SCALE GENOMIC DNA]</scope>
    <source>
        <strain evidence="8 9">CBS 117206</strain>
    </source>
</reference>
<keyword evidence="9" id="KW-1185">Reference proteome</keyword>
<evidence type="ECO:0008006" key="10">
    <source>
        <dbReference type="Google" id="ProtNLM"/>
    </source>
</evidence>
<keyword evidence="4 5" id="KW-0408">Iron</keyword>
<dbReference type="GO" id="GO:0016705">
    <property type="term" value="F:oxidoreductase activity, acting on paired donors, with incorporation or reduction of molecular oxygen"/>
    <property type="evidence" value="ECO:0007669"/>
    <property type="project" value="InterPro"/>
</dbReference>
<comment type="similarity">
    <text evidence="1 6">Belongs to the cytochrome P450 family.</text>
</comment>
<evidence type="ECO:0000256" key="1">
    <source>
        <dbReference type="ARBA" id="ARBA00010617"/>
    </source>
</evidence>
<evidence type="ECO:0000313" key="8">
    <source>
        <dbReference type="EMBL" id="KAK8101049.1"/>
    </source>
</evidence>
<dbReference type="InterPro" id="IPR017972">
    <property type="entry name" value="Cyt_P450_CS"/>
</dbReference>
<comment type="cofactor">
    <cofactor evidence="5">
        <name>heme</name>
        <dbReference type="ChEBI" id="CHEBI:30413"/>
    </cofactor>
</comment>
<organism evidence="8 9">
    <name type="scientific">Apiospora kogelbergensis</name>
    <dbReference type="NCBI Taxonomy" id="1337665"/>
    <lineage>
        <taxon>Eukaryota</taxon>
        <taxon>Fungi</taxon>
        <taxon>Dikarya</taxon>
        <taxon>Ascomycota</taxon>
        <taxon>Pezizomycotina</taxon>
        <taxon>Sordariomycetes</taxon>
        <taxon>Xylariomycetidae</taxon>
        <taxon>Amphisphaeriales</taxon>
        <taxon>Apiosporaceae</taxon>
        <taxon>Apiospora</taxon>
    </lineage>
</organism>
<dbReference type="InterPro" id="IPR001128">
    <property type="entry name" value="Cyt_P450"/>
</dbReference>
<dbReference type="EMBL" id="JAQQWP010000009">
    <property type="protein sequence ID" value="KAK8101049.1"/>
    <property type="molecule type" value="Genomic_DNA"/>
</dbReference>
<proteinExistence type="inferred from homology"/>
<comment type="caution">
    <text evidence="8">The sequence shown here is derived from an EMBL/GenBank/DDBJ whole genome shotgun (WGS) entry which is preliminary data.</text>
</comment>
<keyword evidence="2 5" id="KW-0479">Metal-binding</keyword>
<gene>
    <name evidence="8" type="ORF">PG999_011423</name>
</gene>
<keyword evidence="7" id="KW-0732">Signal</keyword>
<dbReference type="Gene3D" id="1.10.630.10">
    <property type="entry name" value="Cytochrome P450"/>
    <property type="match status" value="1"/>
</dbReference>
<dbReference type="PRINTS" id="PR00463">
    <property type="entry name" value="EP450I"/>
</dbReference>
<dbReference type="InterPro" id="IPR036396">
    <property type="entry name" value="Cyt_P450_sf"/>
</dbReference>
<dbReference type="PANTHER" id="PTHR46300:SF6">
    <property type="entry name" value="CYTOCHROME P450 2C30"/>
    <property type="match status" value="1"/>
</dbReference>
<dbReference type="GO" id="GO:0005506">
    <property type="term" value="F:iron ion binding"/>
    <property type="evidence" value="ECO:0007669"/>
    <property type="project" value="InterPro"/>
</dbReference>
<evidence type="ECO:0000313" key="9">
    <source>
        <dbReference type="Proteomes" id="UP001392437"/>
    </source>
</evidence>
<protein>
    <recommendedName>
        <fullName evidence="10">Cytochrome P450</fullName>
    </recommendedName>
</protein>
<dbReference type="PROSITE" id="PS00086">
    <property type="entry name" value="CYTOCHROME_P450"/>
    <property type="match status" value="1"/>
</dbReference>
<keyword evidence="6" id="KW-0503">Monooxygenase</keyword>
<evidence type="ECO:0000256" key="2">
    <source>
        <dbReference type="ARBA" id="ARBA00022723"/>
    </source>
</evidence>
<dbReference type="GO" id="GO:0004497">
    <property type="term" value="F:monooxygenase activity"/>
    <property type="evidence" value="ECO:0007669"/>
    <property type="project" value="UniProtKB-KW"/>
</dbReference>
<dbReference type="GO" id="GO:0020037">
    <property type="term" value="F:heme binding"/>
    <property type="evidence" value="ECO:0007669"/>
    <property type="project" value="InterPro"/>
</dbReference>
<evidence type="ECO:0000256" key="6">
    <source>
        <dbReference type="RuleBase" id="RU000461"/>
    </source>
</evidence>
<accession>A0AAW0QFM0</accession>
<dbReference type="Proteomes" id="UP001392437">
    <property type="component" value="Unassembled WGS sequence"/>
</dbReference>
<dbReference type="PRINTS" id="PR00385">
    <property type="entry name" value="P450"/>
</dbReference>
<feature type="binding site" description="axial binding residue" evidence="5">
    <location>
        <position position="449"/>
    </location>
    <ligand>
        <name>heme</name>
        <dbReference type="ChEBI" id="CHEBI:30413"/>
    </ligand>
    <ligandPart>
        <name>Fe</name>
        <dbReference type="ChEBI" id="CHEBI:18248"/>
    </ligandPart>
</feature>
<evidence type="ECO:0000256" key="7">
    <source>
        <dbReference type="SAM" id="SignalP"/>
    </source>
</evidence>
<dbReference type="PANTHER" id="PTHR46300">
    <property type="entry name" value="P450, PUTATIVE (EUROFUNG)-RELATED-RELATED"/>
    <property type="match status" value="1"/>
</dbReference>
<name>A0AAW0QFM0_9PEZI</name>
<dbReference type="SUPFAM" id="SSF48264">
    <property type="entry name" value="Cytochrome P450"/>
    <property type="match status" value="1"/>
</dbReference>
<sequence length="605" mass="68853">MQLITFIILTAFLAGLALVHFVRAFKEINGSKYPPGPTQMPWIGRIHDLPIQLMWLKFKEWADLYAVNGFYRTTMLGANFVIVTDEKVAEDLLVERARTNSDRPVIRSLFNNKSSMEYLPLMGRSQYWARQRKLTHAYLTEATNAHYHGVLDFEAKRWLARLIAHPDGFQASLEDMAAKVMCQLVWDDPLLSGECAEGAWGLLRQMSPAGPITNVLTPLWHLPDVGPLNPWKRAERRRHAAQRDWWMERHLCVREKMARGEMRPCWTRQFLERSSKMSSSSAASVSAIDGDPEASCMLGMLALVGIFTVAGPLSYFLVSMVTHPHWQAEVQKEIDEACKGQLPTLADTPNLPVLRACIKETMRWKPNVPTGVAHETEADDVYNGYFIPKGTRILPLDWAFLRNPKKYPDPDNFRPERWLEVGWPTYQGPLTQYPTLKGMSSFGWGQRQCLGQSLTEDELVVACGALAWCFNLRPKRDPVTGLELPVPVDKSNSLLIIKPDPFDMAFEPRSEERRQEALRLWCEAESKDMRQRADFLNRHRTQEDEPTRKNASFQPPYEVVVGDMSSADEKKDETAYRFGLAAAGGEAEVAWQLVSHSSAFPITMQ</sequence>
<dbReference type="Pfam" id="PF00067">
    <property type="entry name" value="p450"/>
    <property type="match status" value="1"/>
</dbReference>
<evidence type="ECO:0000256" key="4">
    <source>
        <dbReference type="ARBA" id="ARBA00023004"/>
    </source>
</evidence>
<dbReference type="InterPro" id="IPR002401">
    <property type="entry name" value="Cyt_P450_E_grp-I"/>
</dbReference>
<evidence type="ECO:0000256" key="5">
    <source>
        <dbReference type="PIRSR" id="PIRSR602401-1"/>
    </source>
</evidence>